<dbReference type="SMART" id="SM00353">
    <property type="entry name" value="HLH"/>
    <property type="match status" value="1"/>
</dbReference>
<evidence type="ECO:0000313" key="12">
    <source>
        <dbReference type="EMBL" id="KAG8451073.1"/>
    </source>
</evidence>
<feature type="compositionally biased region" description="Low complexity" evidence="10">
    <location>
        <begin position="414"/>
        <end position="428"/>
    </location>
</feature>
<sequence length="435" mass="48947">MASRIGLRMQLMREQAQQEEQRERIQLQHQQHYLQQHHIAPVNASPAISTPASFQQPPPVPMEVLQVQTHLENPTSYHLQQSRDKKVRDYLSDTYGNKFAAHLSPLRLSPKPPPAPASPAHRAARLSSSAGNSAPNSPMARMNLCTNADREQMDDVIDNIMSLDDMFRYPEPAVSMPNTLPFSSSHLGLYSDSPRLSDTVVGVTSNSCPADLAIKRELTDAENRALVRERQKKDTHNMIERRRRFNINDRIKELGTLIPKSNDLSDTRWNKGTILRASVDYIKHMQKEQQKCRELESHSKQLEHANKQLWLRIQELERQAQAHGLHTSSPHGLSPADLIKQEPDPNLSIQQQLTIPSQAFQMDLPSTLGFQNNACVDTSFPSLSKTELDLMLMGDTMLTSDPMMISDPVMSALSPNTSKASSRRSSFSIDDVDGL</sequence>
<dbReference type="PANTHER" id="PTHR45776:SF5">
    <property type="entry name" value="TRANSCRIPTION FACTOR EB"/>
    <property type="match status" value="1"/>
</dbReference>
<evidence type="ECO:0000259" key="11">
    <source>
        <dbReference type="PROSITE" id="PS50888"/>
    </source>
</evidence>
<accession>A0A8T2K4Q1</accession>
<protein>
    <recommendedName>
        <fullName evidence="11">BHLH domain-containing protein</fullName>
    </recommendedName>
</protein>
<reference evidence="12" key="1">
    <citation type="thesis" date="2020" institute="ProQuest LLC" country="789 East Eisenhower Parkway, Ann Arbor, MI, USA">
        <title>Comparative Genomics and Chromosome Evolution.</title>
        <authorList>
            <person name="Mudd A.B."/>
        </authorList>
    </citation>
    <scope>NUCLEOTIDE SEQUENCE</scope>
    <source>
        <strain evidence="12">Female2</strain>
        <tissue evidence="12">Blood</tissue>
    </source>
</reference>
<dbReference type="InterPro" id="IPR031867">
    <property type="entry name" value="MiT/TFE_N"/>
</dbReference>
<evidence type="ECO:0000256" key="4">
    <source>
        <dbReference type="ARBA" id="ARBA00023015"/>
    </source>
</evidence>
<dbReference type="GO" id="GO:0000978">
    <property type="term" value="F:RNA polymerase II cis-regulatory region sequence-specific DNA binding"/>
    <property type="evidence" value="ECO:0007669"/>
    <property type="project" value="TreeGrafter"/>
</dbReference>
<feature type="coiled-coil region" evidence="9">
    <location>
        <begin position="285"/>
        <end position="319"/>
    </location>
</feature>
<dbReference type="InterPro" id="IPR036638">
    <property type="entry name" value="HLH_DNA-bd_sf"/>
</dbReference>
<keyword evidence="7" id="KW-0804">Transcription</keyword>
<dbReference type="InterPro" id="IPR011598">
    <property type="entry name" value="bHLH_dom"/>
</dbReference>
<feature type="region of interest" description="Disordered" evidence="10">
    <location>
        <begin position="414"/>
        <end position="435"/>
    </location>
</feature>
<name>A0A8T2K4Q1_9PIPI</name>
<feature type="region of interest" description="Disordered" evidence="10">
    <location>
        <begin position="321"/>
        <end position="342"/>
    </location>
</feature>
<gene>
    <name evidence="12" type="ORF">GDO86_003381</name>
</gene>
<keyword evidence="9" id="KW-0175">Coiled coil</keyword>
<comment type="caution">
    <text evidence="12">The sequence shown here is derived from an EMBL/GenBank/DDBJ whole genome shotgun (WGS) entry which is preliminary data.</text>
</comment>
<comment type="subcellular location">
    <subcellularLocation>
        <location evidence="2">Cytoplasm</location>
    </subcellularLocation>
    <subcellularLocation>
        <location evidence="1">Nucleus</location>
    </subcellularLocation>
</comment>
<keyword evidence="8" id="KW-0539">Nucleus</keyword>
<dbReference type="PROSITE" id="PS50888">
    <property type="entry name" value="BHLH"/>
    <property type="match status" value="1"/>
</dbReference>
<proteinExistence type="inferred from homology"/>
<keyword evidence="4" id="KW-0805">Transcription regulation</keyword>
<evidence type="ECO:0000256" key="7">
    <source>
        <dbReference type="ARBA" id="ARBA00023163"/>
    </source>
</evidence>
<dbReference type="EMBL" id="JAACNH010000002">
    <property type="protein sequence ID" value="KAG8451074.1"/>
    <property type="molecule type" value="Genomic_DNA"/>
</dbReference>
<evidence type="ECO:0000313" key="13">
    <source>
        <dbReference type="Proteomes" id="UP000812440"/>
    </source>
</evidence>
<dbReference type="Gene3D" id="4.10.280.10">
    <property type="entry name" value="Helix-loop-helix DNA-binding domain"/>
    <property type="match status" value="1"/>
</dbReference>
<dbReference type="Proteomes" id="UP000812440">
    <property type="component" value="Chromosome 2"/>
</dbReference>
<dbReference type="GO" id="GO:0005737">
    <property type="term" value="C:cytoplasm"/>
    <property type="evidence" value="ECO:0007669"/>
    <property type="project" value="UniProtKB-SubCell"/>
</dbReference>
<evidence type="ECO:0000256" key="2">
    <source>
        <dbReference type="ARBA" id="ARBA00004496"/>
    </source>
</evidence>
<organism evidence="12 13">
    <name type="scientific">Hymenochirus boettgeri</name>
    <name type="common">Congo dwarf clawed frog</name>
    <dbReference type="NCBI Taxonomy" id="247094"/>
    <lineage>
        <taxon>Eukaryota</taxon>
        <taxon>Metazoa</taxon>
        <taxon>Chordata</taxon>
        <taxon>Craniata</taxon>
        <taxon>Vertebrata</taxon>
        <taxon>Euteleostomi</taxon>
        <taxon>Amphibia</taxon>
        <taxon>Batrachia</taxon>
        <taxon>Anura</taxon>
        <taxon>Pipoidea</taxon>
        <taxon>Pipidae</taxon>
        <taxon>Pipinae</taxon>
        <taxon>Hymenochirus</taxon>
    </lineage>
</organism>
<evidence type="ECO:0000256" key="1">
    <source>
        <dbReference type="ARBA" id="ARBA00004123"/>
    </source>
</evidence>
<dbReference type="GO" id="GO:0005634">
    <property type="term" value="C:nucleus"/>
    <property type="evidence" value="ECO:0007669"/>
    <property type="project" value="UniProtKB-SubCell"/>
</dbReference>
<dbReference type="FunFam" id="4.10.280.10:FF:000003">
    <property type="entry name" value="microphthalmia-associated transcription factor isoform X1"/>
    <property type="match status" value="1"/>
</dbReference>
<keyword evidence="5" id="KW-0238">DNA-binding</keyword>
<feature type="compositionally biased region" description="Low complexity" evidence="10">
    <location>
        <begin position="118"/>
        <end position="138"/>
    </location>
</feature>
<evidence type="ECO:0000256" key="6">
    <source>
        <dbReference type="ARBA" id="ARBA00023159"/>
    </source>
</evidence>
<evidence type="ECO:0000256" key="5">
    <source>
        <dbReference type="ARBA" id="ARBA00023125"/>
    </source>
</evidence>
<dbReference type="AlphaFoldDB" id="A0A8T2K4Q1"/>
<evidence type="ECO:0000256" key="3">
    <source>
        <dbReference type="ARBA" id="ARBA00008289"/>
    </source>
</evidence>
<feature type="region of interest" description="Disordered" evidence="10">
    <location>
        <begin position="102"/>
        <end position="141"/>
    </location>
</feature>
<comment type="similarity">
    <text evidence="3">Belongs to the MiT/TFE family.</text>
</comment>
<dbReference type="InterPro" id="IPR021802">
    <property type="entry name" value="MiT/TFE_C"/>
</dbReference>
<dbReference type="Pfam" id="PF11851">
    <property type="entry name" value="DUF3371"/>
    <property type="match status" value="1"/>
</dbReference>
<evidence type="ECO:0000256" key="9">
    <source>
        <dbReference type="SAM" id="Coils"/>
    </source>
</evidence>
<keyword evidence="13" id="KW-1185">Reference proteome</keyword>
<dbReference type="SUPFAM" id="SSF47459">
    <property type="entry name" value="HLH, helix-loop-helix DNA-binding domain"/>
    <property type="match status" value="1"/>
</dbReference>
<dbReference type="Pfam" id="PF00010">
    <property type="entry name" value="HLH"/>
    <property type="match status" value="1"/>
</dbReference>
<dbReference type="EMBL" id="JAACNH010000002">
    <property type="protein sequence ID" value="KAG8451073.1"/>
    <property type="molecule type" value="Genomic_DNA"/>
</dbReference>
<dbReference type="OrthoDB" id="6242697at2759"/>
<dbReference type="Pfam" id="PF15951">
    <property type="entry name" value="MITF_TFEB_C_3_N"/>
    <property type="match status" value="1"/>
</dbReference>
<feature type="domain" description="BHLH" evidence="11">
    <location>
        <begin position="231"/>
        <end position="285"/>
    </location>
</feature>
<dbReference type="PANTHER" id="PTHR45776">
    <property type="entry name" value="MIP04163P"/>
    <property type="match status" value="1"/>
</dbReference>
<dbReference type="GO" id="GO:0000981">
    <property type="term" value="F:DNA-binding transcription factor activity, RNA polymerase II-specific"/>
    <property type="evidence" value="ECO:0007669"/>
    <property type="project" value="TreeGrafter"/>
</dbReference>
<keyword evidence="6" id="KW-0010">Activator</keyword>
<evidence type="ECO:0000256" key="10">
    <source>
        <dbReference type="SAM" id="MobiDB-lite"/>
    </source>
</evidence>
<evidence type="ECO:0000256" key="8">
    <source>
        <dbReference type="ARBA" id="ARBA00023242"/>
    </source>
</evidence>
<dbReference type="GO" id="GO:0046983">
    <property type="term" value="F:protein dimerization activity"/>
    <property type="evidence" value="ECO:0007669"/>
    <property type="project" value="InterPro"/>
</dbReference>